<dbReference type="RefSeq" id="WP_265466173.1">
    <property type="nucleotide sequence ID" value="NZ_JAPEQW010000052.1"/>
</dbReference>
<evidence type="ECO:0000313" key="1">
    <source>
        <dbReference type="EMBL" id="MCW8041131.1"/>
    </source>
</evidence>
<accession>A0ABT3NNJ8</accession>
<evidence type="ECO:0000313" key="2">
    <source>
        <dbReference type="Proteomes" id="UP001209682"/>
    </source>
</evidence>
<keyword evidence="2" id="KW-1185">Reference proteome</keyword>
<comment type="caution">
    <text evidence="1">The sequence shown here is derived from an EMBL/GenBank/DDBJ whole genome shotgun (WGS) entry which is preliminary data.</text>
</comment>
<organism evidence="1 2">
    <name type="scientific">Acinetobacter entericus</name>
    <dbReference type="NCBI Taxonomy" id="2989714"/>
    <lineage>
        <taxon>Bacteria</taxon>
        <taxon>Pseudomonadati</taxon>
        <taxon>Pseudomonadota</taxon>
        <taxon>Gammaproteobacteria</taxon>
        <taxon>Moraxellales</taxon>
        <taxon>Moraxellaceae</taxon>
        <taxon>Acinetobacter</taxon>
    </lineage>
</organism>
<gene>
    <name evidence="1" type="ORF">OKC24_18570</name>
</gene>
<protein>
    <submittedName>
        <fullName evidence="1">Uncharacterized protein</fullName>
    </submittedName>
</protein>
<name>A0ABT3NNJ8_9GAMM</name>
<dbReference type="Proteomes" id="UP001209682">
    <property type="component" value="Unassembled WGS sequence"/>
</dbReference>
<reference evidence="1 2" key="1">
    <citation type="submission" date="2022-11" db="EMBL/GenBank/DDBJ databases">
        <title>Acinetobacter entericus sp. nov., isolated from the gut of the plastic-eating larvae of the Coleoptera insect Zophobas atratus.</title>
        <authorList>
            <person name="Dong X."/>
            <person name="Yang Y."/>
        </authorList>
    </citation>
    <scope>NUCLEOTIDE SEQUENCE [LARGE SCALE GENOMIC DNA]</scope>
    <source>
        <strain evidence="1 2">BIT-DXN8</strain>
    </source>
</reference>
<sequence>MNDFFLAEGRSVTLPFGKSKVAVQQLKVHNLDVWFPAAIAVKTFLEKKDYSDEILTKLFTSHGLQVLHLLELTTGKKQAELMQHVDDEQSFKLLIKTMLEVNVAYFKEPKPRQRTKSGEEQPSWFNAFQFLADHGHQHSEIMQMSYGCFVNYLKAAQKVNIDDKKLDANVIRAAHHSDKKGFEKFQSDLSKH</sequence>
<proteinExistence type="predicted"/>
<dbReference type="EMBL" id="JAPEQW010000052">
    <property type="protein sequence ID" value="MCW8041131.1"/>
    <property type="molecule type" value="Genomic_DNA"/>
</dbReference>